<evidence type="ECO:0000313" key="5">
    <source>
        <dbReference type="EMBL" id="RIV39960.1"/>
    </source>
</evidence>
<name>A0A418MYW0_9ACTN</name>
<dbReference type="InterPro" id="IPR020904">
    <property type="entry name" value="Sc_DH/Rdtase_CS"/>
</dbReference>
<dbReference type="RefSeq" id="WP_119573768.1">
    <property type="nucleotide sequence ID" value="NZ_QXEC01000004.1"/>
</dbReference>
<comment type="similarity">
    <text evidence="1 3">Belongs to the short-chain dehydrogenases/reductases (SDR) family.</text>
</comment>
<keyword evidence="2" id="KW-0560">Oxidoreductase</keyword>
<dbReference type="GO" id="GO:0016491">
    <property type="term" value="F:oxidoreductase activity"/>
    <property type="evidence" value="ECO:0007669"/>
    <property type="project" value="UniProtKB-KW"/>
</dbReference>
<dbReference type="PRINTS" id="PR00080">
    <property type="entry name" value="SDRFAMILY"/>
</dbReference>
<dbReference type="InterPro" id="IPR036291">
    <property type="entry name" value="NAD(P)-bd_dom_sf"/>
</dbReference>
<dbReference type="Pfam" id="PF00106">
    <property type="entry name" value="adh_short"/>
    <property type="match status" value="1"/>
</dbReference>
<dbReference type="InterPro" id="IPR057326">
    <property type="entry name" value="KR_dom"/>
</dbReference>
<dbReference type="SMART" id="SM00822">
    <property type="entry name" value="PKS_KR"/>
    <property type="match status" value="1"/>
</dbReference>
<sequence length="335" mass="35450">MGKRDRVVVVTGASSGIGRACALRFAERVGGLVLVARRAAALEELATECRGRGSEVLVAAVDVTDAEAVDRVAAQAVARFGRVDVWVNNAAVNLYGRTEEVPARLWHRVVQTNLFGTYHGVRAVLPWFREQGGGTLINVSSVLGHTGFPQQSAYAASKHGIRALGDCVRQEVRDVDGISVCTVLPGPVDTPLFRVAGNWTGRRVVPPGQPVPADRVAAAVLRCADRPRREVPVGGASRAGVLAARIAPGLVERAGARVLGRQHFADEATAPTEGNLFEPADFGARVDDGWRSGVDGRRRRGAKALLGAGLLLGAALVSASRAATTSRGRTRWARR</sequence>
<dbReference type="AlphaFoldDB" id="A0A418MYW0"/>
<evidence type="ECO:0000259" key="4">
    <source>
        <dbReference type="SMART" id="SM00822"/>
    </source>
</evidence>
<dbReference type="PANTHER" id="PTHR44196:SF1">
    <property type="entry name" value="DEHYDROGENASE_REDUCTASE SDR FAMILY MEMBER 7B"/>
    <property type="match status" value="1"/>
</dbReference>
<keyword evidence="6" id="KW-1185">Reference proteome</keyword>
<dbReference type="SUPFAM" id="SSF51735">
    <property type="entry name" value="NAD(P)-binding Rossmann-fold domains"/>
    <property type="match status" value="1"/>
</dbReference>
<gene>
    <name evidence="5" type="ORF">D2L64_06370</name>
</gene>
<organism evidence="5 6">
    <name type="scientific">Micromonospora radicis</name>
    <dbReference type="NCBI Taxonomy" id="1894971"/>
    <lineage>
        <taxon>Bacteria</taxon>
        <taxon>Bacillati</taxon>
        <taxon>Actinomycetota</taxon>
        <taxon>Actinomycetes</taxon>
        <taxon>Micromonosporales</taxon>
        <taxon>Micromonosporaceae</taxon>
        <taxon>Micromonospora</taxon>
    </lineage>
</organism>
<comment type="caution">
    <text evidence="5">The sequence shown here is derived from an EMBL/GenBank/DDBJ whole genome shotgun (WGS) entry which is preliminary data.</text>
</comment>
<dbReference type="PANTHER" id="PTHR44196">
    <property type="entry name" value="DEHYDROGENASE/REDUCTASE SDR FAMILY MEMBER 7B"/>
    <property type="match status" value="1"/>
</dbReference>
<dbReference type="GO" id="GO:0016020">
    <property type="term" value="C:membrane"/>
    <property type="evidence" value="ECO:0007669"/>
    <property type="project" value="TreeGrafter"/>
</dbReference>
<evidence type="ECO:0000256" key="1">
    <source>
        <dbReference type="ARBA" id="ARBA00006484"/>
    </source>
</evidence>
<feature type="domain" description="Ketoreductase" evidence="4">
    <location>
        <begin position="6"/>
        <end position="202"/>
    </location>
</feature>
<dbReference type="PRINTS" id="PR00081">
    <property type="entry name" value="GDHRDH"/>
</dbReference>
<evidence type="ECO:0000256" key="3">
    <source>
        <dbReference type="RuleBase" id="RU000363"/>
    </source>
</evidence>
<dbReference type="EMBL" id="QXEC01000004">
    <property type="protein sequence ID" value="RIV39960.1"/>
    <property type="molecule type" value="Genomic_DNA"/>
</dbReference>
<dbReference type="PROSITE" id="PS00061">
    <property type="entry name" value="ADH_SHORT"/>
    <property type="match status" value="1"/>
</dbReference>
<evidence type="ECO:0000256" key="2">
    <source>
        <dbReference type="ARBA" id="ARBA00023002"/>
    </source>
</evidence>
<dbReference type="Proteomes" id="UP000283832">
    <property type="component" value="Unassembled WGS sequence"/>
</dbReference>
<protein>
    <submittedName>
        <fullName evidence="5">SDR family NAD(P)-dependent oxidoreductase</fullName>
    </submittedName>
</protein>
<accession>A0A418MYW0</accession>
<reference evidence="5 6" key="1">
    <citation type="submission" date="2018-08" db="EMBL/GenBank/DDBJ databases">
        <title>Jishengella sp. nov., isolated from a root of Azadirachta indica A. Juss. var. siamensis Valenton.</title>
        <authorList>
            <person name="Kuncharoen N."/>
            <person name="Tanasupawat S."/>
            <person name="Kudo T."/>
            <person name="Ohkuma M."/>
        </authorList>
    </citation>
    <scope>NUCLEOTIDE SEQUENCE [LARGE SCALE GENOMIC DNA]</scope>
    <source>
        <strain evidence="5 6">AZ1-13</strain>
    </source>
</reference>
<proteinExistence type="inferred from homology"/>
<dbReference type="InterPro" id="IPR002347">
    <property type="entry name" value="SDR_fam"/>
</dbReference>
<evidence type="ECO:0000313" key="6">
    <source>
        <dbReference type="Proteomes" id="UP000283832"/>
    </source>
</evidence>
<dbReference type="OrthoDB" id="5242868at2"/>
<dbReference type="Gene3D" id="3.40.50.720">
    <property type="entry name" value="NAD(P)-binding Rossmann-like Domain"/>
    <property type="match status" value="1"/>
</dbReference>